<protein>
    <recommendedName>
        <fullName evidence="3">Dystroglycan-type cadherin-like domain-containing protein</fullName>
    </recommendedName>
</protein>
<gene>
    <name evidence="1" type="ORF">VZ95_04005</name>
</gene>
<dbReference type="Pfam" id="PF05345">
    <property type="entry name" value="He_PIG"/>
    <property type="match status" value="1"/>
</dbReference>
<dbReference type="AlphaFoldDB" id="A0A0F3IV13"/>
<dbReference type="GO" id="GO:0016020">
    <property type="term" value="C:membrane"/>
    <property type="evidence" value="ECO:0007669"/>
    <property type="project" value="InterPro"/>
</dbReference>
<dbReference type="GO" id="GO:0005509">
    <property type="term" value="F:calcium ion binding"/>
    <property type="evidence" value="ECO:0007669"/>
    <property type="project" value="InterPro"/>
</dbReference>
<comment type="caution">
    <text evidence="1">The sequence shown here is derived from an EMBL/GenBank/DDBJ whole genome shotgun (WGS) entry which is preliminary data.</text>
</comment>
<organism evidence="1 2">
    <name type="scientific">Elstera litoralis</name>
    <dbReference type="NCBI Taxonomy" id="552518"/>
    <lineage>
        <taxon>Bacteria</taxon>
        <taxon>Pseudomonadati</taxon>
        <taxon>Pseudomonadota</taxon>
        <taxon>Alphaproteobacteria</taxon>
        <taxon>Rhodospirillales</taxon>
        <taxon>Rhodospirillaceae</taxon>
        <taxon>Elstera</taxon>
    </lineage>
</organism>
<accession>A0A0F3IV13</accession>
<name>A0A0F3IV13_9PROT</name>
<sequence length="115" mass="11278">MLDRSTGALTGTLPDMGGAGFDPVGGYTWSAPASSDLGTYAVGASVSVAQATAPATGTFGLRADGLPWGLTLDPGSGLISGTVSPEAAAGTYAITIARLDTSGSYGTRAYTITIS</sequence>
<dbReference type="Gene3D" id="2.60.40.10">
    <property type="entry name" value="Immunoglobulins"/>
    <property type="match status" value="1"/>
</dbReference>
<dbReference type="EMBL" id="LAJY01000078">
    <property type="protein sequence ID" value="KJV10555.1"/>
    <property type="molecule type" value="Genomic_DNA"/>
</dbReference>
<dbReference type="OrthoDB" id="9804931at2"/>
<reference evidence="1 2" key="1">
    <citation type="submission" date="2015-03" db="EMBL/GenBank/DDBJ databases">
        <title>Draft genome sequence of Elstera litoralis.</title>
        <authorList>
            <person name="Rahalkar M.C."/>
            <person name="Dhakephalkar P.K."/>
            <person name="Pore S.D."/>
            <person name="Arora P."/>
            <person name="Kapse N.G."/>
            <person name="Pandit P.S."/>
        </authorList>
    </citation>
    <scope>NUCLEOTIDE SEQUENCE [LARGE SCALE GENOMIC DNA]</scope>
    <source>
        <strain evidence="1 2">Dia-1</strain>
    </source>
</reference>
<dbReference type="SUPFAM" id="SSF49313">
    <property type="entry name" value="Cadherin-like"/>
    <property type="match status" value="1"/>
</dbReference>
<proteinExistence type="predicted"/>
<evidence type="ECO:0008006" key="3">
    <source>
        <dbReference type="Google" id="ProtNLM"/>
    </source>
</evidence>
<keyword evidence="2" id="KW-1185">Reference proteome</keyword>
<dbReference type="InterPro" id="IPR015919">
    <property type="entry name" value="Cadherin-like_sf"/>
</dbReference>
<evidence type="ECO:0000313" key="1">
    <source>
        <dbReference type="EMBL" id="KJV10555.1"/>
    </source>
</evidence>
<dbReference type="InterPro" id="IPR013783">
    <property type="entry name" value="Ig-like_fold"/>
</dbReference>
<dbReference type="RefSeq" id="WP_045774731.1">
    <property type="nucleotide sequence ID" value="NZ_LAJY01000078.1"/>
</dbReference>
<dbReference type="Proteomes" id="UP000033774">
    <property type="component" value="Unassembled WGS sequence"/>
</dbReference>
<evidence type="ECO:0000313" key="2">
    <source>
        <dbReference type="Proteomes" id="UP000033774"/>
    </source>
</evidence>